<dbReference type="PANTHER" id="PTHR13438:SF2">
    <property type="entry name" value="AMINOACYL TRNA SYNTHASE COMPLEX-INTERACTING MULTIFUNCTIONAL PROTEIN 2"/>
    <property type="match status" value="1"/>
</dbReference>
<name>A0A6J2KL52_BOMMA</name>
<keyword evidence="3" id="KW-0963">Cytoplasm</keyword>
<keyword evidence="7" id="KW-1185">Reference proteome</keyword>
<comment type="subcellular location">
    <subcellularLocation>
        <location evidence="2">Cytoplasm</location>
        <location evidence="2">Cytosol</location>
    </subcellularLocation>
    <subcellularLocation>
        <location evidence="1">Nucleus</location>
    </subcellularLocation>
</comment>
<evidence type="ECO:0000256" key="1">
    <source>
        <dbReference type="ARBA" id="ARBA00004123"/>
    </source>
</evidence>
<evidence type="ECO:0000256" key="5">
    <source>
        <dbReference type="ARBA" id="ARBA00023242"/>
    </source>
</evidence>
<dbReference type="PANTHER" id="PTHR13438">
    <property type="entry name" value="AMINOACYL TRNA SYNTHASE COMPLEX-INTERACTING MULTIFUNCTIONAL PROTEIN"/>
    <property type="match status" value="1"/>
</dbReference>
<dbReference type="OrthoDB" id="424586at2759"/>
<dbReference type="GeneID" id="114251558"/>
<dbReference type="InterPro" id="IPR041503">
    <property type="entry name" value="AIMP2_thioredoxin"/>
</dbReference>
<evidence type="ECO:0000313" key="7">
    <source>
        <dbReference type="Proteomes" id="UP000504629"/>
    </source>
</evidence>
<sequence>MMYVMKRIVDHDDKIELPKCMYHIKNPIDLTEEDEICLKINEKVLKFIKGPNNKMTELETRQDELLNKLEILYERIKTISSQCKLDNMSANIQSSNASKVESVITPEEVVLVLSPDSLPWYLNIILKKSNIPIHTTCHVHSSVPSEKLAKIKAFTQKLKTSENPKVNLRLIFKAAADSELKLSALSTPILGNVNILRYLSLAYPTIIPYDHNDHIVDNLLDICHVLERTSEKNKEAVVNRLFAHYKTWIYGDKFSVVDLAAYNLIKQWRNTPKFVSKVWFDRCEKLCS</sequence>
<evidence type="ECO:0000256" key="4">
    <source>
        <dbReference type="ARBA" id="ARBA00022917"/>
    </source>
</evidence>
<dbReference type="AlphaFoldDB" id="A0A6J2KL52"/>
<keyword evidence="5" id="KW-0539">Nucleus</keyword>
<dbReference type="Gene3D" id="1.20.1050.130">
    <property type="match status" value="1"/>
</dbReference>
<dbReference type="GO" id="GO:0005829">
    <property type="term" value="C:cytosol"/>
    <property type="evidence" value="ECO:0007669"/>
    <property type="project" value="UniProtKB-SubCell"/>
</dbReference>
<accession>A0A6J2KL52</accession>
<proteinExistence type="predicted"/>
<dbReference type="KEGG" id="bman:114251558"/>
<feature type="domain" description="AIMP2 thioredoxin-like" evidence="6">
    <location>
        <begin position="106"/>
        <end position="187"/>
    </location>
</feature>
<reference evidence="8" key="1">
    <citation type="submission" date="2025-08" db="UniProtKB">
        <authorList>
            <consortium name="RefSeq"/>
        </authorList>
    </citation>
    <scope>IDENTIFICATION</scope>
    <source>
        <tissue evidence="8">Silk gland</tissue>
    </source>
</reference>
<evidence type="ECO:0000256" key="2">
    <source>
        <dbReference type="ARBA" id="ARBA00004514"/>
    </source>
</evidence>
<dbReference type="GO" id="GO:0005634">
    <property type="term" value="C:nucleus"/>
    <property type="evidence" value="ECO:0007669"/>
    <property type="project" value="UniProtKB-SubCell"/>
</dbReference>
<dbReference type="GO" id="GO:0017101">
    <property type="term" value="C:aminoacyl-tRNA synthetase multienzyme complex"/>
    <property type="evidence" value="ECO:0007669"/>
    <property type="project" value="InterPro"/>
</dbReference>
<organism evidence="7 8">
    <name type="scientific">Bombyx mandarina</name>
    <name type="common">Wild silk moth</name>
    <name type="synonym">Wild silkworm</name>
    <dbReference type="NCBI Taxonomy" id="7092"/>
    <lineage>
        <taxon>Eukaryota</taxon>
        <taxon>Metazoa</taxon>
        <taxon>Ecdysozoa</taxon>
        <taxon>Arthropoda</taxon>
        <taxon>Hexapoda</taxon>
        <taxon>Insecta</taxon>
        <taxon>Pterygota</taxon>
        <taxon>Neoptera</taxon>
        <taxon>Endopterygota</taxon>
        <taxon>Lepidoptera</taxon>
        <taxon>Glossata</taxon>
        <taxon>Ditrysia</taxon>
        <taxon>Bombycoidea</taxon>
        <taxon>Bombycidae</taxon>
        <taxon>Bombycinae</taxon>
        <taxon>Bombyx</taxon>
    </lineage>
</organism>
<dbReference type="RefSeq" id="XP_028041672.1">
    <property type="nucleotide sequence ID" value="XM_028185871.1"/>
</dbReference>
<dbReference type="InterPro" id="IPR036282">
    <property type="entry name" value="Glutathione-S-Trfase_C_sf"/>
</dbReference>
<keyword evidence="4" id="KW-0648">Protein biosynthesis</keyword>
<evidence type="ECO:0000259" key="6">
    <source>
        <dbReference type="Pfam" id="PF18569"/>
    </source>
</evidence>
<dbReference type="InterPro" id="IPR042360">
    <property type="entry name" value="AIMP2"/>
</dbReference>
<protein>
    <submittedName>
        <fullName evidence="8">Uncharacterized protein LOC114251558 isoform X1</fullName>
    </submittedName>
</protein>
<gene>
    <name evidence="8" type="primary">LOC114251558</name>
</gene>
<dbReference type="SUPFAM" id="SSF47616">
    <property type="entry name" value="GST C-terminal domain-like"/>
    <property type="match status" value="1"/>
</dbReference>
<dbReference type="Pfam" id="PF18569">
    <property type="entry name" value="Thioredoxin_16"/>
    <property type="match status" value="1"/>
</dbReference>
<evidence type="ECO:0000313" key="8">
    <source>
        <dbReference type="RefSeq" id="XP_028041672.1"/>
    </source>
</evidence>
<dbReference type="GO" id="GO:0006412">
    <property type="term" value="P:translation"/>
    <property type="evidence" value="ECO:0007669"/>
    <property type="project" value="UniProtKB-KW"/>
</dbReference>
<evidence type="ECO:0000256" key="3">
    <source>
        <dbReference type="ARBA" id="ARBA00022490"/>
    </source>
</evidence>
<dbReference type="Proteomes" id="UP000504629">
    <property type="component" value="Unplaced"/>
</dbReference>